<sequence length="36" mass="4151">MTLNFDSDVLRPTDMVAIDSILMIVELSEELWRISP</sequence>
<evidence type="ECO:0000313" key="1">
    <source>
        <dbReference type="EMBL" id="SCQ20238.1"/>
    </source>
</evidence>
<proteinExistence type="predicted"/>
<dbReference type="Proteomes" id="UP000182057">
    <property type="component" value="Unassembled WGS sequence"/>
</dbReference>
<organism evidence="1 2">
    <name type="scientific">Tannerella forsythia</name>
    <name type="common">Bacteroides forsythus</name>
    <dbReference type="NCBI Taxonomy" id="28112"/>
    <lineage>
        <taxon>Bacteria</taxon>
        <taxon>Pseudomonadati</taxon>
        <taxon>Bacteroidota</taxon>
        <taxon>Bacteroidia</taxon>
        <taxon>Bacteroidales</taxon>
        <taxon>Tannerellaceae</taxon>
        <taxon>Tannerella</taxon>
    </lineage>
</organism>
<dbReference type="AlphaFoldDB" id="A0A1D3UJJ7"/>
<gene>
    <name evidence="1" type="ORF">TFUB20_00969</name>
</gene>
<dbReference type="EMBL" id="FMMM01000033">
    <property type="protein sequence ID" value="SCQ20238.1"/>
    <property type="molecule type" value="Genomic_DNA"/>
</dbReference>
<evidence type="ECO:0000313" key="2">
    <source>
        <dbReference type="Proteomes" id="UP000182057"/>
    </source>
</evidence>
<protein>
    <submittedName>
        <fullName evidence="1">Uncharacterized protein</fullName>
    </submittedName>
</protein>
<reference evidence="1 2" key="1">
    <citation type="submission" date="2016-09" db="EMBL/GenBank/DDBJ databases">
        <authorList>
            <person name="Capua I."/>
            <person name="De Benedictis P."/>
            <person name="Joannis T."/>
            <person name="Lombin L.H."/>
            <person name="Cattoli G."/>
        </authorList>
    </citation>
    <scope>NUCLEOTIDE SEQUENCE [LARGE SCALE GENOMIC DNA]</scope>
    <source>
        <strain evidence="1 2">UB20</strain>
    </source>
</reference>
<accession>A0A1D3UJJ7</accession>
<name>A0A1D3UJJ7_TANFO</name>